<dbReference type="Gene3D" id="2.60.120.260">
    <property type="entry name" value="Galactose-binding domain-like"/>
    <property type="match status" value="1"/>
</dbReference>
<organism evidence="2 3">
    <name type="scientific">Streptomyces coerulescens</name>
    <dbReference type="NCBI Taxonomy" id="29304"/>
    <lineage>
        <taxon>Bacteria</taxon>
        <taxon>Bacillati</taxon>
        <taxon>Actinomycetota</taxon>
        <taxon>Actinomycetes</taxon>
        <taxon>Kitasatosporales</taxon>
        <taxon>Streptomycetaceae</taxon>
        <taxon>Streptomyces</taxon>
    </lineage>
</organism>
<proteinExistence type="predicted"/>
<comment type="caution">
    <text evidence="2">The sequence shown here is derived from an EMBL/GenBank/DDBJ whole genome shotgun (WGS) entry which is preliminary data.</text>
</comment>
<dbReference type="RefSeq" id="WP_380862330.1">
    <property type="nucleotide sequence ID" value="NZ_JBHSKM010000032.1"/>
</dbReference>
<reference evidence="3" key="1">
    <citation type="journal article" date="2019" name="Int. J. Syst. Evol. Microbiol.">
        <title>The Global Catalogue of Microorganisms (GCM) 10K type strain sequencing project: providing services to taxonomists for standard genome sequencing and annotation.</title>
        <authorList>
            <consortium name="The Broad Institute Genomics Platform"/>
            <consortium name="The Broad Institute Genome Sequencing Center for Infectious Disease"/>
            <person name="Wu L."/>
            <person name="Ma J."/>
        </authorList>
    </citation>
    <scope>NUCLEOTIDE SEQUENCE [LARGE SCALE GENOMIC DNA]</scope>
    <source>
        <strain evidence="3">KCTC 42586</strain>
    </source>
</reference>
<sequence>MDDSARADDLANHTFAHAFDAATNGVFPVGSWRLHLLTAARGLAVRAWAQEPSGPFSRGFHHWAATGCTWPVGGRSRLAAAYRMLPEHSKTALWHSIVEGEGRAATIACLGIRRDEFGPITNRARTSLRNAHRALHQRFTAAAVECTMYAPFLLASVEDGSVDRASARQRAREHIADHLADCTLCREAYEDLSDLDNQLRDQLPPLLLGWWPGPSYYTLRSMLPAPQQQPEYLRKAVHPGTSAARPRAAHRSPQLARPLVLCLATAAVGTSVALGAHDALIRPAAEQRTDDESLTTDPPGSHSTTGIPLGRSGADTPSALAREAQSSPSMQPPNQPAKDPVPLPMTSPSPIQTDARHRPHDATVPIQAHEYTLQQGTSPQTGGALALHSGSQLRFDNIDFGAAPKTFATIRLAAGSTSTPDARLALHIDDSGAPDAILPVPASLKPQTLYVPLDEGRTGVHTLHIEATCLTPGPCVSLSSLSFS</sequence>
<keyword evidence="3" id="KW-1185">Reference proteome</keyword>
<feature type="region of interest" description="Disordered" evidence="1">
    <location>
        <begin position="285"/>
        <end position="359"/>
    </location>
</feature>
<dbReference type="Proteomes" id="UP001596263">
    <property type="component" value="Unassembled WGS sequence"/>
</dbReference>
<evidence type="ECO:0000256" key="1">
    <source>
        <dbReference type="SAM" id="MobiDB-lite"/>
    </source>
</evidence>
<accession>A0ABW0CW20</accession>
<gene>
    <name evidence="2" type="ORF">ACFPQ9_34625</name>
</gene>
<dbReference type="EMBL" id="JBHSKM010000032">
    <property type="protein sequence ID" value="MFC5218991.1"/>
    <property type="molecule type" value="Genomic_DNA"/>
</dbReference>
<protein>
    <submittedName>
        <fullName evidence="2">Uncharacterized protein</fullName>
    </submittedName>
</protein>
<name>A0ABW0CW20_STRCD</name>
<evidence type="ECO:0000313" key="3">
    <source>
        <dbReference type="Proteomes" id="UP001596263"/>
    </source>
</evidence>
<feature type="compositionally biased region" description="Pro residues" evidence="1">
    <location>
        <begin position="330"/>
        <end position="347"/>
    </location>
</feature>
<feature type="compositionally biased region" description="Polar residues" evidence="1">
    <location>
        <begin position="295"/>
        <end position="306"/>
    </location>
</feature>
<evidence type="ECO:0000313" key="2">
    <source>
        <dbReference type="EMBL" id="MFC5218991.1"/>
    </source>
</evidence>